<organism evidence="1 2">
    <name type="scientific">Rhizobium lusitanum</name>
    <dbReference type="NCBI Taxonomy" id="293958"/>
    <lineage>
        <taxon>Bacteria</taxon>
        <taxon>Pseudomonadati</taxon>
        <taxon>Pseudomonadota</taxon>
        <taxon>Alphaproteobacteria</taxon>
        <taxon>Hyphomicrobiales</taxon>
        <taxon>Rhizobiaceae</taxon>
        <taxon>Rhizobium/Agrobacterium group</taxon>
        <taxon>Rhizobium</taxon>
    </lineage>
</organism>
<dbReference type="Proteomes" id="UP000199205">
    <property type="component" value="Unassembled WGS sequence"/>
</dbReference>
<dbReference type="EMBL" id="FMAF01000031">
    <property type="protein sequence ID" value="SCB49820.1"/>
    <property type="molecule type" value="Genomic_DNA"/>
</dbReference>
<sequence>MRSDGNGKCADCAFCEIGVIRCQVDYTQAPPDPSSVLRFARVCSEDNGGHKTWKLCLKIVQTK</sequence>
<reference evidence="1 2" key="1">
    <citation type="submission" date="2016-08" db="EMBL/GenBank/DDBJ databases">
        <authorList>
            <person name="Seilhamer J.J."/>
        </authorList>
    </citation>
    <scope>NUCLEOTIDE SEQUENCE [LARGE SCALE GENOMIC DNA]</scope>
    <source>
        <strain evidence="1 2">P1-7</strain>
    </source>
</reference>
<gene>
    <name evidence="1" type="ORF">GA0061101_13146</name>
</gene>
<accession>A0A1C3XBZ5</accession>
<evidence type="ECO:0000313" key="2">
    <source>
        <dbReference type="Proteomes" id="UP000199205"/>
    </source>
</evidence>
<evidence type="ECO:0000313" key="1">
    <source>
        <dbReference type="EMBL" id="SCB49820.1"/>
    </source>
</evidence>
<dbReference type="AlphaFoldDB" id="A0A1C3XBZ5"/>
<name>A0A1C3XBZ5_9HYPH</name>
<proteinExistence type="predicted"/>
<protein>
    <submittedName>
        <fullName evidence="1">Uncharacterized protein</fullName>
    </submittedName>
</protein>